<dbReference type="AlphaFoldDB" id="A0A9X1B996"/>
<dbReference type="PANTHER" id="PTHR43806">
    <property type="entry name" value="PEPTIDASE S8"/>
    <property type="match status" value="1"/>
</dbReference>
<keyword evidence="3 5" id="KW-0378">Hydrolase</keyword>
<dbReference type="SUPFAM" id="SSF52743">
    <property type="entry name" value="Subtilisin-like"/>
    <property type="match status" value="1"/>
</dbReference>
<dbReference type="Pfam" id="PF00082">
    <property type="entry name" value="Peptidase_S8"/>
    <property type="match status" value="1"/>
</dbReference>
<dbReference type="Pfam" id="PF00041">
    <property type="entry name" value="fn3"/>
    <property type="match status" value="1"/>
</dbReference>
<keyword evidence="2 5" id="KW-0645">Protease</keyword>
<dbReference type="SMART" id="SM00060">
    <property type="entry name" value="FN3"/>
    <property type="match status" value="2"/>
</dbReference>
<dbReference type="InterPro" id="IPR050131">
    <property type="entry name" value="Peptidase_S8_subtilisin-like"/>
</dbReference>
<evidence type="ECO:0000256" key="1">
    <source>
        <dbReference type="ARBA" id="ARBA00011073"/>
    </source>
</evidence>
<dbReference type="InterPro" id="IPR000209">
    <property type="entry name" value="Peptidase_S8/S53_dom"/>
</dbReference>
<sequence>MRRWSKQVIGQHIVLMLALVMIGGAHAGMPEAEGDPSARATDWEFAIDQFTSAARLGHRNAAAAQRALLARAWADGTVRIIVRMKDSQIKTGSVAADVRAQRAAKRRELLDAVGLRLSRDRSGLPVKAFEQFAGFAMWADAFDILDLAAHPDVAEVIEDVPYPPALLESVPLIGALAASFSGYTGLGQTVAVLDTGVDKHHPQLVGKVVSEACYSTNGSFWSGVVSLCPNRVTASTAVGAAQPCNVAQWGSSCHHGTHVAGIVAGHQDGYSGVAKDANIIAIQVFSAFPSSQCGGSPCVMAYTSDIIKGLERVLALHQNYRIAAANLSLGGGRYTSHCDQDPHKEVIDALRERGIATIVASGNAGYVNALGAPACVSTAVSVGSTCDTQTTHCAGVDAVASYSNSAAFLDLLGPGSLITSAVAGGGYQSWHGTSMAAPHVAGAWAVLKEAYPTAGVDQILAALQETGKPVADLSTGITKPRIRPDAALAWLERESVPVSEPGLPEPEPVVSIPVMPPQAPVAHPASNVAADRFRANWADVSEALGYRLDVATDSAFQSGVPGYLDLDIKNGTNRSVSGLTAGTSYFYRVRAYNDAGVSGNSNVQTLTTRDAVAAPGAPSLRAPTNVTSNGFRLSWEPVEGASGYRLDISTWSTFRTRLAGYNDLDLGSQTQRTVTGLRRATTYYVRLRAYNAAGVSAHSPVISVRTAFW</sequence>
<dbReference type="PRINTS" id="PR00723">
    <property type="entry name" value="SUBTILISIN"/>
</dbReference>
<dbReference type="InterPro" id="IPR023828">
    <property type="entry name" value="Peptidase_S8_Ser-AS"/>
</dbReference>
<dbReference type="PROSITE" id="PS00137">
    <property type="entry name" value="SUBTILASE_HIS"/>
    <property type="match status" value="1"/>
</dbReference>
<evidence type="ECO:0000256" key="4">
    <source>
        <dbReference type="ARBA" id="ARBA00022825"/>
    </source>
</evidence>
<gene>
    <name evidence="8" type="ORF">CKO25_13370</name>
</gene>
<dbReference type="CDD" id="cd00063">
    <property type="entry name" value="FN3"/>
    <property type="match status" value="2"/>
</dbReference>
<dbReference type="Proteomes" id="UP001138802">
    <property type="component" value="Unassembled WGS sequence"/>
</dbReference>
<dbReference type="InterPro" id="IPR015500">
    <property type="entry name" value="Peptidase_S8_subtilisin-rel"/>
</dbReference>
<comment type="similarity">
    <text evidence="1 5 6">Belongs to the peptidase S8 family.</text>
</comment>
<feature type="active site" description="Charge relay system" evidence="5">
    <location>
        <position position="255"/>
    </location>
</feature>
<feature type="domain" description="Fibronectin type-III" evidence="7">
    <location>
        <begin position="516"/>
        <end position="611"/>
    </location>
</feature>
<name>A0A9X1B996_9GAMM</name>
<keyword evidence="4 5" id="KW-0720">Serine protease</keyword>
<dbReference type="PROSITE" id="PS51892">
    <property type="entry name" value="SUBTILASE"/>
    <property type="match status" value="1"/>
</dbReference>
<protein>
    <recommendedName>
        <fullName evidence="7">Fibronectin type-III domain-containing protein</fullName>
    </recommendedName>
</protein>
<dbReference type="Gene3D" id="3.40.50.200">
    <property type="entry name" value="Peptidase S8/S53 domain"/>
    <property type="match status" value="1"/>
</dbReference>
<evidence type="ECO:0000256" key="5">
    <source>
        <dbReference type="PROSITE-ProRule" id="PRU01240"/>
    </source>
</evidence>
<dbReference type="InterPro" id="IPR023827">
    <property type="entry name" value="Peptidase_S8_Asp-AS"/>
</dbReference>
<feature type="domain" description="Fibronectin type-III" evidence="7">
    <location>
        <begin position="614"/>
        <end position="709"/>
    </location>
</feature>
<feature type="active site" description="Charge relay system" evidence="5">
    <location>
        <position position="194"/>
    </location>
</feature>
<dbReference type="InterPro" id="IPR013783">
    <property type="entry name" value="Ig-like_fold"/>
</dbReference>
<keyword evidence="9" id="KW-1185">Reference proteome</keyword>
<dbReference type="PANTHER" id="PTHR43806:SF11">
    <property type="entry name" value="CEREVISIN-RELATED"/>
    <property type="match status" value="1"/>
</dbReference>
<dbReference type="GO" id="GO:0004252">
    <property type="term" value="F:serine-type endopeptidase activity"/>
    <property type="evidence" value="ECO:0007669"/>
    <property type="project" value="UniProtKB-UniRule"/>
</dbReference>
<evidence type="ECO:0000256" key="2">
    <source>
        <dbReference type="ARBA" id="ARBA00022670"/>
    </source>
</evidence>
<dbReference type="Gene3D" id="2.60.40.10">
    <property type="entry name" value="Immunoglobulins"/>
    <property type="match status" value="2"/>
</dbReference>
<dbReference type="PROSITE" id="PS50853">
    <property type="entry name" value="FN3"/>
    <property type="match status" value="2"/>
</dbReference>
<evidence type="ECO:0000256" key="3">
    <source>
        <dbReference type="ARBA" id="ARBA00022801"/>
    </source>
</evidence>
<dbReference type="EMBL" id="NRSD01000014">
    <property type="protein sequence ID" value="MBK1645617.1"/>
    <property type="molecule type" value="Genomic_DNA"/>
</dbReference>
<feature type="active site" description="Charge relay system" evidence="5">
    <location>
        <position position="434"/>
    </location>
</feature>
<dbReference type="InterPro" id="IPR036852">
    <property type="entry name" value="Peptidase_S8/S53_dom_sf"/>
</dbReference>
<evidence type="ECO:0000256" key="6">
    <source>
        <dbReference type="RuleBase" id="RU003355"/>
    </source>
</evidence>
<proteinExistence type="inferred from homology"/>
<evidence type="ECO:0000313" key="8">
    <source>
        <dbReference type="EMBL" id="MBK1645617.1"/>
    </source>
</evidence>
<dbReference type="GO" id="GO:0006508">
    <property type="term" value="P:proteolysis"/>
    <property type="evidence" value="ECO:0007669"/>
    <property type="project" value="UniProtKB-KW"/>
</dbReference>
<dbReference type="SUPFAM" id="SSF49265">
    <property type="entry name" value="Fibronectin type III"/>
    <property type="match status" value="1"/>
</dbReference>
<evidence type="ECO:0000259" key="7">
    <source>
        <dbReference type="PROSITE" id="PS50853"/>
    </source>
</evidence>
<reference evidence="8 9" key="1">
    <citation type="journal article" date="2020" name="Microorganisms">
        <title>Osmotic Adaptation and Compatible Solute Biosynthesis of Phototrophic Bacteria as Revealed from Genome Analyses.</title>
        <authorList>
            <person name="Imhoff J.F."/>
            <person name="Rahn T."/>
            <person name="Kunzel S."/>
            <person name="Keller A."/>
            <person name="Neulinger S.C."/>
        </authorList>
    </citation>
    <scope>NUCLEOTIDE SEQUENCE [LARGE SCALE GENOMIC DNA]</scope>
    <source>
        <strain evidence="8 9">DSM 21303</strain>
    </source>
</reference>
<dbReference type="PROSITE" id="PS00136">
    <property type="entry name" value="SUBTILASE_ASP"/>
    <property type="match status" value="1"/>
</dbReference>
<comment type="caution">
    <text evidence="8">The sequence shown here is derived from an EMBL/GenBank/DDBJ whole genome shotgun (WGS) entry which is preliminary data.</text>
</comment>
<dbReference type="InterPro" id="IPR036116">
    <property type="entry name" value="FN3_sf"/>
</dbReference>
<evidence type="ECO:0000313" key="9">
    <source>
        <dbReference type="Proteomes" id="UP001138802"/>
    </source>
</evidence>
<dbReference type="PROSITE" id="PS00138">
    <property type="entry name" value="SUBTILASE_SER"/>
    <property type="match status" value="1"/>
</dbReference>
<accession>A0A9X1B996</accession>
<dbReference type="InterPro" id="IPR022398">
    <property type="entry name" value="Peptidase_S8_His-AS"/>
</dbReference>
<dbReference type="InterPro" id="IPR003961">
    <property type="entry name" value="FN3_dom"/>
</dbReference>
<organism evidence="8 9">
    <name type="scientific">Thiocapsa imhoffii</name>
    <dbReference type="NCBI Taxonomy" id="382777"/>
    <lineage>
        <taxon>Bacteria</taxon>
        <taxon>Pseudomonadati</taxon>
        <taxon>Pseudomonadota</taxon>
        <taxon>Gammaproteobacteria</taxon>
        <taxon>Chromatiales</taxon>
        <taxon>Chromatiaceae</taxon>
        <taxon>Thiocapsa</taxon>
    </lineage>
</organism>